<dbReference type="EMBL" id="CAJNOC010000805">
    <property type="protein sequence ID" value="CAF0804999.1"/>
    <property type="molecule type" value="Genomic_DNA"/>
</dbReference>
<evidence type="ECO:0000256" key="1">
    <source>
        <dbReference type="SAM" id="MobiDB-lite"/>
    </source>
</evidence>
<protein>
    <submittedName>
        <fullName evidence="2">Uncharacterized protein</fullName>
    </submittedName>
</protein>
<reference evidence="2" key="1">
    <citation type="submission" date="2021-02" db="EMBL/GenBank/DDBJ databases">
        <authorList>
            <person name="Nowell W R."/>
        </authorList>
    </citation>
    <scope>NUCLEOTIDE SEQUENCE</scope>
    <source>
        <strain evidence="2">Ploen Becks lab</strain>
    </source>
</reference>
<proteinExistence type="predicted"/>
<name>A0A813ST16_9BILA</name>
<gene>
    <name evidence="2" type="ORF">OXX778_LOCUS6668</name>
</gene>
<feature type="compositionally biased region" description="Low complexity" evidence="1">
    <location>
        <begin position="64"/>
        <end position="102"/>
    </location>
</feature>
<comment type="caution">
    <text evidence="2">The sequence shown here is derived from an EMBL/GenBank/DDBJ whole genome shotgun (WGS) entry which is preliminary data.</text>
</comment>
<evidence type="ECO:0000313" key="3">
    <source>
        <dbReference type="Proteomes" id="UP000663879"/>
    </source>
</evidence>
<evidence type="ECO:0000313" key="2">
    <source>
        <dbReference type="EMBL" id="CAF0804999.1"/>
    </source>
</evidence>
<dbReference type="AlphaFoldDB" id="A0A813ST16"/>
<dbReference type="Proteomes" id="UP000663879">
    <property type="component" value="Unassembled WGS sequence"/>
</dbReference>
<accession>A0A813ST16</accession>
<feature type="region of interest" description="Disordered" evidence="1">
    <location>
        <begin position="63"/>
        <end position="123"/>
    </location>
</feature>
<keyword evidence="3" id="KW-1185">Reference proteome</keyword>
<sequence>MRTNSILNDYFDDLNEEDDIDGFAEDENDFMNGAIAQNSPDIEPITTISQVSPITPVETRVNQSPLSISISSTPTVESTQSDSISSAQPNSISSAQIQSSNQERAPVEIHQSLPLQALPLNTN</sequence>
<organism evidence="2 3">
    <name type="scientific">Brachionus calyciflorus</name>
    <dbReference type="NCBI Taxonomy" id="104777"/>
    <lineage>
        <taxon>Eukaryota</taxon>
        <taxon>Metazoa</taxon>
        <taxon>Spiralia</taxon>
        <taxon>Gnathifera</taxon>
        <taxon>Rotifera</taxon>
        <taxon>Eurotatoria</taxon>
        <taxon>Monogononta</taxon>
        <taxon>Pseudotrocha</taxon>
        <taxon>Ploima</taxon>
        <taxon>Brachionidae</taxon>
        <taxon>Brachionus</taxon>
    </lineage>
</organism>